<organism evidence="1 2">
    <name type="scientific">Prevotella intermedia</name>
    <dbReference type="NCBI Taxonomy" id="28131"/>
    <lineage>
        <taxon>Bacteria</taxon>
        <taxon>Pseudomonadati</taxon>
        <taxon>Bacteroidota</taxon>
        <taxon>Bacteroidia</taxon>
        <taxon>Bacteroidales</taxon>
        <taxon>Prevotellaceae</taxon>
        <taxon>Prevotella</taxon>
    </lineage>
</organism>
<evidence type="ECO:0000313" key="1">
    <source>
        <dbReference type="EMBL" id="BAU18603.1"/>
    </source>
</evidence>
<reference evidence="1 2" key="1">
    <citation type="journal article" date="2016" name="DNA Res.">
        <title>The complete genome sequencing of Prevotella intermedia strain OMA14 and a subsequent fine-scale, intra-species genomic comparison reveal an unusual amplification of conjugative and mobile transposons and identify a novel Prevotella-lineage-specific repeat.</title>
        <authorList>
            <person name="Naito M."/>
            <person name="Ogura Y."/>
            <person name="Itoh T."/>
            <person name="Shoji M."/>
            <person name="Okamoto M."/>
            <person name="Hayashi T."/>
            <person name="Nakayama K."/>
        </authorList>
    </citation>
    <scope>NUCLEOTIDE SEQUENCE [LARGE SCALE GENOMIC DNA]</scope>
    <source>
        <strain evidence="1 2">OMA14</strain>
    </source>
</reference>
<sequence>MCKAWGVAPLAAKGRQACIGFLFLLDSLEILVETLKNTLNLVKIILKKNGNFVLALRKQLFCNAKQPLLPCKTYAFRTQNNRFYNALIVSKLRNKYACEKYLHYFRSLPTYIIRCAGEATCRFEQNFCCACTAFTSASEQRNVPSSSRHR</sequence>
<protein>
    <submittedName>
        <fullName evidence="1">Uncharacterized protein</fullName>
    </submittedName>
</protein>
<accession>A0A0S3UME0</accession>
<dbReference type="Proteomes" id="UP000217431">
    <property type="component" value="Chromosome II"/>
</dbReference>
<gene>
    <name evidence="1" type="ORF">PIOMA14_II_0098</name>
</gene>
<dbReference type="EMBL" id="AP014598">
    <property type="protein sequence ID" value="BAU18603.1"/>
    <property type="molecule type" value="Genomic_DNA"/>
</dbReference>
<name>A0A0S3UME0_PREIN</name>
<proteinExistence type="predicted"/>
<evidence type="ECO:0000313" key="2">
    <source>
        <dbReference type="Proteomes" id="UP000217431"/>
    </source>
</evidence>
<dbReference type="AlphaFoldDB" id="A0A0S3UME0"/>